<reference evidence="3 4" key="1">
    <citation type="submission" date="2017-01" db="EMBL/GenBank/DDBJ databases">
        <title>Genome sequencing of Rhodoferax fermentans JCM 7819.</title>
        <authorList>
            <person name="Kim Y.J."/>
            <person name="Farh M.E.-A."/>
            <person name="Yang D.-C."/>
        </authorList>
    </citation>
    <scope>NUCLEOTIDE SEQUENCE [LARGE SCALE GENOMIC DNA]</scope>
    <source>
        <strain evidence="3 4">JCM 7819</strain>
    </source>
</reference>
<name>A0A1T1AQ82_RHOFE</name>
<evidence type="ECO:0000313" key="4">
    <source>
        <dbReference type="Proteomes" id="UP000190750"/>
    </source>
</evidence>
<feature type="region of interest" description="Disordered" evidence="1">
    <location>
        <begin position="98"/>
        <end position="118"/>
    </location>
</feature>
<dbReference type="AlphaFoldDB" id="A0A1T1AQ82"/>
<dbReference type="InterPro" id="IPR007076">
    <property type="entry name" value="TfoX_N"/>
</dbReference>
<proteinExistence type="predicted"/>
<dbReference type="Pfam" id="PF04993">
    <property type="entry name" value="TfoX_N"/>
    <property type="match status" value="1"/>
</dbReference>
<feature type="domain" description="TfoX N-terminal" evidence="2">
    <location>
        <begin position="13"/>
        <end position="94"/>
    </location>
</feature>
<dbReference type="RefSeq" id="WP_078364050.1">
    <property type="nucleotide sequence ID" value="NZ_MTJN01000002.1"/>
</dbReference>
<dbReference type="Proteomes" id="UP000190750">
    <property type="component" value="Unassembled WGS sequence"/>
</dbReference>
<dbReference type="SUPFAM" id="SSF159894">
    <property type="entry name" value="YgaC/TfoX-N like"/>
    <property type="match status" value="1"/>
</dbReference>
<evidence type="ECO:0000313" key="3">
    <source>
        <dbReference type="EMBL" id="OOV06266.1"/>
    </source>
</evidence>
<sequence>MASDASFADYVCDQISGAGPVSSRKMFGEYAIYCCGKVVALVCDNQLFVKPTEAGRVWIGSPVEAQPFPGAKPWFLVEDALDDRPWITQLIRLTELETPAPKPKAAKKAKGSSPSKRQ</sequence>
<evidence type="ECO:0000259" key="2">
    <source>
        <dbReference type="Pfam" id="PF04993"/>
    </source>
</evidence>
<dbReference type="Gene3D" id="3.30.1460.30">
    <property type="entry name" value="YgaC/TfoX-N like chaperone"/>
    <property type="match status" value="1"/>
</dbReference>
<dbReference type="OrthoDB" id="8687154at2"/>
<dbReference type="EMBL" id="MTJN01000002">
    <property type="protein sequence ID" value="OOV06266.1"/>
    <property type="molecule type" value="Genomic_DNA"/>
</dbReference>
<comment type="caution">
    <text evidence="3">The sequence shown here is derived from an EMBL/GenBank/DDBJ whole genome shotgun (WGS) entry which is preliminary data.</text>
</comment>
<organism evidence="3 4">
    <name type="scientific">Rhodoferax fermentans</name>
    <dbReference type="NCBI Taxonomy" id="28066"/>
    <lineage>
        <taxon>Bacteria</taxon>
        <taxon>Pseudomonadati</taxon>
        <taxon>Pseudomonadota</taxon>
        <taxon>Betaproteobacteria</taxon>
        <taxon>Burkholderiales</taxon>
        <taxon>Comamonadaceae</taxon>
        <taxon>Rhodoferax</taxon>
    </lineage>
</organism>
<accession>A0A1T1AQ82</accession>
<keyword evidence="4" id="KW-1185">Reference proteome</keyword>
<evidence type="ECO:0000256" key="1">
    <source>
        <dbReference type="SAM" id="MobiDB-lite"/>
    </source>
</evidence>
<dbReference type="STRING" id="28066.RF819_05575"/>
<protein>
    <submittedName>
        <fullName evidence="3">Competence protein TfoX</fullName>
    </submittedName>
</protein>
<feature type="compositionally biased region" description="Basic residues" evidence="1">
    <location>
        <begin position="104"/>
        <end position="118"/>
    </location>
</feature>
<gene>
    <name evidence="3" type="ORF">RF819_05575</name>
</gene>